<sequence>MNDTDSQYMQFYSVPSKNNLPEFLDNLGFRADYVPCEDKIARNWKQKVLDSTSDTSSIPNTDAYAVIPGKGMMIVDCDQSHDDGPSGIRIICDLLTTHHNESADELESARTFRVLTPSAGWHLYYKIPDWLCGHLKAASHVNGIPIDIKCEQKGYVVGSYSLTSSGTYLPRVAAFDRENGCYGTPRIPEAPKSLCAFLIANGYTNFIQIESRRSVNTWKFNQPVTNSMPNIDMSLIPEGERNDTLFRWCFGRLTNHPDNRDQIIRDTLQRGKISGLAEVEVETIIKSALLSSQEVKQ</sequence>
<dbReference type="SMART" id="SM00943">
    <property type="entry name" value="Prim-Pol"/>
    <property type="match status" value="1"/>
</dbReference>
<dbReference type="Proteomes" id="UP000216451">
    <property type="component" value="Unassembled WGS sequence"/>
</dbReference>
<dbReference type="RefSeq" id="WP_094692396.1">
    <property type="nucleotide sequence ID" value="NZ_CALENZ010000037.1"/>
</dbReference>
<evidence type="ECO:0000313" key="3">
    <source>
        <dbReference type="Proteomes" id="UP000216451"/>
    </source>
</evidence>
<gene>
    <name evidence="2" type="ORF">BAQU_0394</name>
</gene>
<dbReference type="Pfam" id="PF09250">
    <property type="entry name" value="Prim-Pol"/>
    <property type="match status" value="1"/>
</dbReference>
<dbReference type="AlphaFoldDB" id="A0A261G8K7"/>
<feature type="domain" description="DNA primase/polymerase bifunctional N-terminal" evidence="1">
    <location>
        <begin position="20"/>
        <end position="194"/>
    </location>
</feature>
<dbReference type="EMBL" id="MWXA01000003">
    <property type="protein sequence ID" value="OZG67750.1"/>
    <property type="molecule type" value="Genomic_DNA"/>
</dbReference>
<name>A0A261G8K7_9BIFI</name>
<organism evidence="2 3">
    <name type="scientific">Bifidobacterium aquikefiri</name>
    <dbReference type="NCBI Taxonomy" id="1653207"/>
    <lineage>
        <taxon>Bacteria</taxon>
        <taxon>Bacillati</taxon>
        <taxon>Actinomycetota</taxon>
        <taxon>Actinomycetes</taxon>
        <taxon>Bifidobacteriales</taxon>
        <taxon>Bifidobacteriaceae</taxon>
        <taxon>Bifidobacterium</taxon>
    </lineage>
</organism>
<proteinExistence type="predicted"/>
<dbReference type="SUPFAM" id="SSF56747">
    <property type="entry name" value="Prim-pol domain"/>
    <property type="match status" value="1"/>
</dbReference>
<comment type="caution">
    <text evidence="2">The sequence shown here is derived from an EMBL/GenBank/DDBJ whole genome shotgun (WGS) entry which is preliminary data.</text>
</comment>
<reference evidence="2 3" key="1">
    <citation type="journal article" date="2017" name="BMC Genomics">
        <title>Comparative genomic and phylogenomic analyses of the Bifidobacteriaceae family.</title>
        <authorList>
            <person name="Lugli G.A."/>
            <person name="Milani C."/>
            <person name="Turroni F."/>
            <person name="Duranti S."/>
            <person name="Mancabelli L."/>
            <person name="Mangifesta M."/>
            <person name="Ferrario C."/>
            <person name="Modesto M."/>
            <person name="Mattarelli P."/>
            <person name="Jiri K."/>
            <person name="van Sinderen D."/>
            <person name="Ventura M."/>
        </authorList>
    </citation>
    <scope>NUCLEOTIDE SEQUENCE [LARGE SCALE GENOMIC DNA]</scope>
    <source>
        <strain evidence="2 3">LMG 28769</strain>
    </source>
</reference>
<accession>A0A261G8K7</accession>
<dbReference type="InterPro" id="IPR015330">
    <property type="entry name" value="DNA_primase/pol_bifunc_N"/>
</dbReference>
<protein>
    <submittedName>
        <fullName evidence="2">DNA primase/polymerase</fullName>
    </submittedName>
</protein>
<dbReference type="GeneID" id="98295074"/>
<dbReference type="OrthoDB" id="3218228at2"/>
<evidence type="ECO:0000313" key="2">
    <source>
        <dbReference type="EMBL" id="OZG67750.1"/>
    </source>
</evidence>
<keyword evidence="3" id="KW-1185">Reference proteome</keyword>
<evidence type="ECO:0000259" key="1">
    <source>
        <dbReference type="SMART" id="SM00943"/>
    </source>
</evidence>